<evidence type="ECO:0000313" key="3">
    <source>
        <dbReference type="Proteomes" id="UP000254060"/>
    </source>
</evidence>
<dbReference type="RefSeq" id="WP_051638866.1">
    <property type="nucleotide sequence ID" value="NZ_UGGP01000001.1"/>
</dbReference>
<feature type="region of interest" description="Disordered" evidence="1">
    <location>
        <begin position="38"/>
        <end position="85"/>
    </location>
</feature>
<dbReference type="AlphaFoldDB" id="A0A377FRM1"/>
<protein>
    <submittedName>
        <fullName evidence="2">Uncharacterized protein</fullName>
    </submittedName>
</protein>
<feature type="compositionally biased region" description="Basic and acidic residues" evidence="1">
    <location>
        <begin position="49"/>
        <end position="67"/>
    </location>
</feature>
<organism evidence="2 3">
    <name type="scientific">Exiguobacterium aurantiacum</name>
    <dbReference type="NCBI Taxonomy" id="33987"/>
    <lineage>
        <taxon>Bacteria</taxon>
        <taxon>Bacillati</taxon>
        <taxon>Bacillota</taxon>
        <taxon>Bacilli</taxon>
        <taxon>Bacillales</taxon>
        <taxon>Bacillales Family XII. Incertae Sedis</taxon>
        <taxon>Exiguobacterium</taxon>
    </lineage>
</organism>
<dbReference type="STRING" id="1397694.GCA_000702585_00987"/>
<dbReference type="Proteomes" id="UP000254060">
    <property type="component" value="Unassembled WGS sequence"/>
</dbReference>
<accession>A0A377FRM1</accession>
<evidence type="ECO:0000313" key="2">
    <source>
        <dbReference type="EMBL" id="STO07126.1"/>
    </source>
</evidence>
<proteinExistence type="predicted"/>
<gene>
    <name evidence="2" type="ORF">NCTC13163_00471</name>
</gene>
<dbReference type="OrthoDB" id="2353810at2"/>
<name>A0A377FRM1_9BACL</name>
<sequence>MKLIGWILGVGLAVLAVAGIGLYVANDKTDTVIVPRAIDSANDGGNGSEDARDDVREDGEDASREEAASQQGQSESGDIPIRSVDDDDDYELYGTLVALTDRDVTISFSGKESTYPLAARHEIDDDTPKAGDRVKLEFNRNNEVKEVDRENDDFDIYGSFVSMTDRDVTIEREGQTLTFPLAARYELDDGMPKAGDRVKLELNMQEQVKEIEREDDDDDDHDDD</sequence>
<reference evidence="2 3" key="1">
    <citation type="submission" date="2018-06" db="EMBL/GenBank/DDBJ databases">
        <authorList>
            <consortium name="Pathogen Informatics"/>
            <person name="Doyle S."/>
        </authorList>
    </citation>
    <scope>NUCLEOTIDE SEQUENCE [LARGE SCALE GENOMIC DNA]</scope>
    <source>
        <strain evidence="2 3">NCTC13163</strain>
    </source>
</reference>
<dbReference type="EMBL" id="UGGP01000001">
    <property type="protein sequence ID" value="STO07126.1"/>
    <property type="molecule type" value="Genomic_DNA"/>
</dbReference>
<evidence type="ECO:0000256" key="1">
    <source>
        <dbReference type="SAM" id="MobiDB-lite"/>
    </source>
</evidence>